<comment type="caution">
    <text evidence="1">The sequence shown here is derived from an EMBL/GenBank/DDBJ whole genome shotgun (WGS) entry which is preliminary data.</text>
</comment>
<evidence type="ECO:0000313" key="1">
    <source>
        <dbReference type="EMBL" id="KAJ9081757.1"/>
    </source>
</evidence>
<feature type="non-terminal residue" evidence="1">
    <location>
        <position position="166"/>
    </location>
</feature>
<keyword evidence="2" id="KW-1185">Reference proteome</keyword>
<name>A0ACC2U4A6_9FUNG</name>
<proteinExistence type="predicted"/>
<sequence>MLYRQEATTPSILGPPLIKVDASANPEAHVKDLNNWIIDIQATSVRNSFPDYLSNITEGLESISTQSQNNNIFSSILPPKLVENTTQTLVSKHEENVSLKTANSFDLLFYDWPIQFDFEVKNQFESKKVNDRTANVTYRSLSDWLNPVTCLINNPLFMVKGKAPHI</sequence>
<dbReference type="Proteomes" id="UP001165960">
    <property type="component" value="Unassembled WGS sequence"/>
</dbReference>
<evidence type="ECO:0000313" key="2">
    <source>
        <dbReference type="Proteomes" id="UP001165960"/>
    </source>
</evidence>
<gene>
    <name evidence="1" type="ORF">DSO57_1011351</name>
</gene>
<accession>A0ACC2U4A6</accession>
<protein>
    <submittedName>
        <fullName evidence="1">Uncharacterized protein</fullName>
    </submittedName>
</protein>
<organism evidence="1 2">
    <name type="scientific">Entomophthora muscae</name>
    <dbReference type="NCBI Taxonomy" id="34485"/>
    <lineage>
        <taxon>Eukaryota</taxon>
        <taxon>Fungi</taxon>
        <taxon>Fungi incertae sedis</taxon>
        <taxon>Zoopagomycota</taxon>
        <taxon>Entomophthoromycotina</taxon>
        <taxon>Entomophthoromycetes</taxon>
        <taxon>Entomophthorales</taxon>
        <taxon>Entomophthoraceae</taxon>
        <taxon>Entomophthora</taxon>
    </lineage>
</organism>
<reference evidence="1" key="1">
    <citation type="submission" date="2022-04" db="EMBL/GenBank/DDBJ databases">
        <title>Genome of the entomopathogenic fungus Entomophthora muscae.</title>
        <authorList>
            <person name="Elya C."/>
            <person name="Lovett B.R."/>
            <person name="Lee E."/>
            <person name="Macias A.M."/>
            <person name="Hajek A.E."/>
            <person name="De Bivort B.L."/>
            <person name="Kasson M.T."/>
            <person name="De Fine Licht H.H."/>
            <person name="Stajich J.E."/>
        </authorList>
    </citation>
    <scope>NUCLEOTIDE SEQUENCE</scope>
    <source>
        <strain evidence="1">Berkeley</strain>
    </source>
</reference>
<dbReference type="EMBL" id="QTSX02001459">
    <property type="protein sequence ID" value="KAJ9081757.1"/>
    <property type="molecule type" value="Genomic_DNA"/>
</dbReference>